<keyword evidence="2" id="KW-1185">Reference proteome</keyword>
<evidence type="ECO:0000313" key="2">
    <source>
        <dbReference type="Proteomes" id="UP000614216"/>
    </source>
</evidence>
<evidence type="ECO:0000313" key="1">
    <source>
        <dbReference type="EMBL" id="MBL6446751.1"/>
    </source>
</evidence>
<proteinExistence type="predicted"/>
<comment type="caution">
    <text evidence="1">The sequence shown here is derived from an EMBL/GenBank/DDBJ whole genome shotgun (WGS) entry which is preliminary data.</text>
</comment>
<organism evidence="1 2">
    <name type="scientific">Fulvivirga marina</name>
    <dbReference type="NCBI Taxonomy" id="2494733"/>
    <lineage>
        <taxon>Bacteria</taxon>
        <taxon>Pseudomonadati</taxon>
        <taxon>Bacteroidota</taxon>
        <taxon>Cytophagia</taxon>
        <taxon>Cytophagales</taxon>
        <taxon>Fulvivirgaceae</taxon>
        <taxon>Fulvivirga</taxon>
    </lineage>
</organism>
<dbReference type="Proteomes" id="UP000614216">
    <property type="component" value="Unassembled WGS sequence"/>
</dbReference>
<name>A0A937FYE5_9BACT</name>
<dbReference type="EMBL" id="JAEUGD010000038">
    <property type="protein sequence ID" value="MBL6446751.1"/>
    <property type="molecule type" value="Genomic_DNA"/>
</dbReference>
<dbReference type="AlphaFoldDB" id="A0A937FYE5"/>
<reference evidence="1" key="1">
    <citation type="submission" date="2021-01" db="EMBL/GenBank/DDBJ databases">
        <title>Fulvivirga kasyanovii gen. nov., sp nov., a novel member of the phylum Bacteroidetes isolated from seawater in a mussel farm.</title>
        <authorList>
            <person name="Zhao L.-H."/>
            <person name="Wang Z.-J."/>
        </authorList>
    </citation>
    <scope>NUCLEOTIDE SEQUENCE</scope>
    <source>
        <strain evidence="1">29W222</strain>
    </source>
</reference>
<accession>A0A937FYE5</accession>
<protein>
    <submittedName>
        <fullName evidence="1">Uncharacterized protein</fullName>
    </submittedName>
</protein>
<gene>
    <name evidence="1" type="ORF">JMN32_10540</name>
</gene>
<dbReference type="RefSeq" id="WP_202856296.1">
    <property type="nucleotide sequence ID" value="NZ_JAEUGD010000038.1"/>
</dbReference>
<sequence>MQSINIKKVKKIDALIQQQKTGKPKDFARTLNMSVSNLHYLLRLLREELNAPIIYDRQLNTYRYSTAGSIVLDFISNKKP</sequence>